<dbReference type="EMBL" id="CM043027">
    <property type="protein sequence ID" value="KAI4589421.1"/>
    <property type="molecule type" value="Genomic_DNA"/>
</dbReference>
<proteinExistence type="predicted"/>
<feature type="non-terminal residue" evidence="1">
    <location>
        <position position="1130"/>
    </location>
</feature>
<name>A0ACB9VI52_9CETA</name>
<protein>
    <submittedName>
        <fullName evidence="1">Uncharacterized protein</fullName>
    </submittedName>
</protein>
<keyword evidence="2" id="KW-1185">Reference proteome</keyword>
<evidence type="ECO:0000313" key="2">
    <source>
        <dbReference type="Proteomes" id="UP001057279"/>
    </source>
</evidence>
<accession>A0ACB9VI52</accession>
<sequence>MYTLFFVVCFCFRRKPKAKAPLPPAETKCLDASSVDDSVESSAFIMDQKENMMDKDIELLVVLPGDIIKSTTVNGSKPMMDLLIFLCAQYHLNPSSHTIDLLSAEKNPIKFKPNTPIGMLEVEKVILKPKTLDKKKPTPLIPEKTVRVVINFKKTQKTIVRVSPHAPLQELLAIICSKCEFDPLHTQLLKDYQSQEPLDLTKSLNELGLRELYAIDVSKESCQISQNLDLMKDKESKGIFSLFQRSKKKREQTVSAPATPLVSKHRPTFTKSNTISKQYISNTLPSDAPKKRRAPLPPMPGPQSAPQDPAHIQERPASCMVKSPSVDETEESSYGAGRVRTGSLQLSSTSAGNSSLKRTKRKAPSPPSTTVLLQSNENSHVTGLYLHFFVAGISSDYSLEEIDEKEELSEMPKDEAENTFLKSQDIPTVSTDIINTLKNDPDSAPGSATGESSQNSKEEKQGTRNTDEQVGTENLHFSIFFIYFIFFLSADQHEIIVIPTNRENNMKNGVRGTEINVAGVAKNSNVDIEVDRLSNYQAYKTDTAGCYKENLSVSSAPDQNLIQPSAEKTKMQDAAIQTIPSCDSFDGDQQDHNLSDVKVDESVQTSSNNKSTQRLSLSPQDSVDISGEFRSQGPLVHTEEQLTIKDPSCAGGNDNLLPPVDGTDKNSTASYVKNYPFYRQDYIPKPKPSNEITREYIPKIGMTTYKIVPPRSLEISKDWESETIGYKNDQEIHTLGKKDTYENVKETTVQTEDLLISESPKESQADLKSKPTLRTEQQMQSEESLTRSRMVNPLKPPRMTSDTGMAPFAPKLEDINNILESKFKSRVSNPHSKPSAFFLQMQKRVSDHYVTSAAAKSVQAASNPAPKELIKKEVERDTIPPPEPALSPLSKTIQSLPQTHIQNTDDDSNQKPTETSPPVASPPPPPPPPPVASSLSPPPVASPLPPPPVASPLPPPPVASPLPPPPVAAPLPPPPVASKPVPLPKSQLAMLNLRTLKTFGAPRPYSSSAPSPFALAVVKRSQSFSKSPTESCSEEVKGASARTPTDAEKGKIPSVNTSGNMPQLGVSDKENNSAHNEQNPQIPSPTDCPSVTLKRQSSVTFQSSDPEQIRQSLLTAIRSGEAAAKLKRVS</sequence>
<dbReference type="Proteomes" id="UP001057279">
    <property type="component" value="Linkage Group LG02"/>
</dbReference>
<gene>
    <name evidence="1" type="ORF">MJG53_020445</name>
</gene>
<evidence type="ECO:0000313" key="1">
    <source>
        <dbReference type="EMBL" id="KAI4589421.1"/>
    </source>
</evidence>
<organism evidence="1 2">
    <name type="scientific">Ovis ammon polii x Ovis aries</name>
    <dbReference type="NCBI Taxonomy" id="2918886"/>
    <lineage>
        <taxon>Eukaryota</taxon>
        <taxon>Metazoa</taxon>
        <taxon>Chordata</taxon>
        <taxon>Craniata</taxon>
        <taxon>Vertebrata</taxon>
        <taxon>Euteleostomi</taxon>
        <taxon>Mammalia</taxon>
        <taxon>Eutheria</taxon>
        <taxon>Laurasiatheria</taxon>
        <taxon>Artiodactyla</taxon>
        <taxon>Ruminantia</taxon>
        <taxon>Pecora</taxon>
        <taxon>Bovidae</taxon>
        <taxon>Caprinae</taxon>
        <taxon>Ovis</taxon>
    </lineage>
</organism>
<reference evidence="1" key="1">
    <citation type="submission" date="2022-03" db="EMBL/GenBank/DDBJ databases">
        <title>Genomic analyses of argali, domestic sheep and their hybrids provide insights into chromosomal evolution, heterosis and genetic basis of agronomic traits.</title>
        <authorList>
            <person name="Li M."/>
        </authorList>
    </citation>
    <scope>NUCLEOTIDE SEQUENCE</scope>
    <source>
        <strain evidence="1">F1 hybrid</strain>
    </source>
</reference>
<comment type="caution">
    <text evidence="1">The sequence shown here is derived from an EMBL/GenBank/DDBJ whole genome shotgun (WGS) entry which is preliminary data.</text>
</comment>